<reference evidence="1" key="2">
    <citation type="journal article" date="2022" name="New Phytol.">
        <title>Evolutionary transition to the ectomycorrhizal habit in the genomes of a hyperdiverse lineage of mushroom-forming fungi.</title>
        <authorList>
            <person name="Looney B."/>
            <person name="Miyauchi S."/>
            <person name="Morin E."/>
            <person name="Drula E."/>
            <person name="Courty P.E."/>
            <person name="Kohler A."/>
            <person name="Kuo A."/>
            <person name="LaButti K."/>
            <person name="Pangilinan J."/>
            <person name="Lipzen A."/>
            <person name="Riley R."/>
            <person name="Andreopoulos W."/>
            <person name="He G."/>
            <person name="Johnson J."/>
            <person name="Nolan M."/>
            <person name="Tritt A."/>
            <person name="Barry K.W."/>
            <person name="Grigoriev I.V."/>
            <person name="Nagy L.G."/>
            <person name="Hibbett D."/>
            <person name="Henrissat B."/>
            <person name="Matheny P.B."/>
            <person name="Labbe J."/>
            <person name="Martin F.M."/>
        </authorList>
    </citation>
    <scope>NUCLEOTIDE SEQUENCE</scope>
    <source>
        <strain evidence="1">FP105234-sp</strain>
    </source>
</reference>
<evidence type="ECO:0000313" key="2">
    <source>
        <dbReference type="Proteomes" id="UP000814033"/>
    </source>
</evidence>
<organism evidence="1 2">
    <name type="scientific">Auriscalpium vulgare</name>
    <dbReference type="NCBI Taxonomy" id="40419"/>
    <lineage>
        <taxon>Eukaryota</taxon>
        <taxon>Fungi</taxon>
        <taxon>Dikarya</taxon>
        <taxon>Basidiomycota</taxon>
        <taxon>Agaricomycotina</taxon>
        <taxon>Agaricomycetes</taxon>
        <taxon>Russulales</taxon>
        <taxon>Auriscalpiaceae</taxon>
        <taxon>Auriscalpium</taxon>
    </lineage>
</organism>
<dbReference type="EMBL" id="MU276287">
    <property type="protein sequence ID" value="KAI0039576.1"/>
    <property type="molecule type" value="Genomic_DNA"/>
</dbReference>
<gene>
    <name evidence="1" type="ORF">FA95DRAFT_1503958</name>
</gene>
<dbReference type="Proteomes" id="UP000814033">
    <property type="component" value="Unassembled WGS sequence"/>
</dbReference>
<reference evidence="1" key="1">
    <citation type="submission" date="2021-02" db="EMBL/GenBank/DDBJ databases">
        <authorList>
            <consortium name="DOE Joint Genome Institute"/>
            <person name="Ahrendt S."/>
            <person name="Looney B.P."/>
            <person name="Miyauchi S."/>
            <person name="Morin E."/>
            <person name="Drula E."/>
            <person name="Courty P.E."/>
            <person name="Chicoki N."/>
            <person name="Fauchery L."/>
            <person name="Kohler A."/>
            <person name="Kuo A."/>
            <person name="Labutti K."/>
            <person name="Pangilinan J."/>
            <person name="Lipzen A."/>
            <person name="Riley R."/>
            <person name="Andreopoulos W."/>
            <person name="He G."/>
            <person name="Johnson J."/>
            <person name="Barry K.W."/>
            <person name="Grigoriev I.V."/>
            <person name="Nagy L."/>
            <person name="Hibbett D."/>
            <person name="Henrissat B."/>
            <person name="Matheny P.B."/>
            <person name="Labbe J."/>
            <person name="Martin F."/>
        </authorList>
    </citation>
    <scope>NUCLEOTIDE SEQUENCE</scope>
    <source>
        <strain evidence="1">FP105234-sp</strain>
    </source>
</reference>
<sequence length="464" mass="52250">MQVARAFPSLRSRSHSTYHARSLKIAVQGCCHGELNTIYNQIARLEAQNGYKVDLLLICGDFEAMRNRRDVETMAAPQRYRRLGEFYKFYTGEATAPLPTIVIGGNHEASSYMWELYHGGWLAPRIYFLGHAGCVQVDGIRIAGLSGIFKRRSFYQGHHERAPYNKSTVRSIYHLREYSLRRMALLSTPDIILSHDWPSEIVHHGDLAGLLDDRPQFEEDIAKGRFGAPPLMDLLLNLKPPRWFAAHMHVRFEANVIHEAGESAKDASNTMPWAAIPPSTYEDSPRPRERSARLYRKAEGRYDFGVEEDPGMPTPTTQPSTRFVGLDKCVFGTDFLEVIDVPVPSGHAATVAPVVAFDPEWLAITRAFHPFLSTTERQPPFPTLKQARGMVEKELTWVRQNVGRRLGVKPAGAWRVDACQTFAMTAPGHGQEEHLERTCPRAHTNPQTQAFATLLDIANKINPA</sequence>
<proteinExistence type="predicted"/>
<protein>
    <submittedName>
        <fullName evidence="1">DBR1-domain-containing protein</fullName>
    </submittedName>
</protein>
<accession>A0ACB8R7G5</accession>
<keyword evidence="2" id="KW-1185">Reference proteome</keyword>
<evidence type="ECO:0000313" key="1">
    <source>
        <dbReference type="EMBL" id="KAI0039576.1"/>
    </source>
</evidence>
<name>A0ACB8R7G5_9AGAM</name>
<comment type="caution">
    <text evidence="1">The sequence shown here is derived from an EMBL/GenBank/DDBJ whole genome shotgun (WGS) entry which is preliminary data.</text>
</comment>